<dbReference type="SUPFAM" id="SSF49562">
    <property type="entry name" value="C2 domain (Calcium/lipid-binding domain, CaLB)"/>
    <property type="match status" value="1"/>
</dbReference>
<name>A0A137P7A5_CONC2</name>
<sequence length="130" mass="14439">MTKIRVDGIKARGLSRDNELKSLNGAYLQLSIGNSLTGQRQKTKPQPGLGASIAFGEIFEFDANETDDLEVKLCEDEFLWDKKLGDARIPLRTVVQTDKRICAWFPLSEKGEVRKNGGEVFLSITTADAH</sequence>
<evidence type="ECO:0000313" key="2">
    <source>
        <dbReference type="EMBL" id="KXN70875.1"/>
    </source>
</evidence>
<dbReference type="CDD" id="cd00030">
    <property type="entry name" value="C2"/>
    <property type="match status" value="1"/>
</dbReference>
<proteinExistence type="predicted"/>
<dbReference type="Pfam" id="PF00168">
    <property type="entry name" value="C2"/>
    <property type="match status" value="1"/>
</dbReference>
<dbReference type="EMBL" id="KQ964490">
    <property type="protein sequence ID" value="KXN70875.1"/>
    <property type="molecule type" value="Genomic_DNA"/>
</dbReference>
<evidence type="ECO:0000313" key="3">
    <source>
        <dbReference type="Proteomes" id="UP000070444"/>
    </source>
</evidence>
<protein>
    <recommendedName>
        <fullName evidence="1">C2 domain-containing protein</fullName>
    </recommendedName>
</protein>
<accession>A0A137P7A5</accession>
<dbReference type="Gene3D" id="2.60.40.150">
    <property type="entry name" value="C2 domain"/>
    <property type="match status" value="1"/>
</dbReference>
<evidence type="ECO:0000259" key="1">
    <source>
        <dbReference type="PROSITE" id="PS50004"/>
    </source>
</evidence>
<dbReference type="AlphaFoldDB" id="A0A137P7A5"/>
<dbReference type="InterPro" id="IPR035892">
    <property type="entry name" value="C2_domain_sf"/>
</dbReference>
<feature type="domain" description="C2" evidence="1">
    <location>
        <begin position="1"/>
        <end position="105"/>
    </location>
</feature>
<gene>
    <name evidence="2" type="ORF">CONCODRAFT_70278</name>
</gene>
<dbReference type="OrthoDB" id="1029639at2759"/>
<reference evidence="2 3" key="1">
    <citation type="journal article" date="2015" name="Genome Biol. Evol.">
        <title>Phylogenomic analyses indicate that early fungi evolved digesting cell walls of algal ancestors of land plants.</title>
        <authorList>
            <person name="Chang Y."/>
            <person name="Wang S."/>
            <person name="Sekimoto S."/>
            <person name="Aerts A.L."/>
            <person name="Choi C."/>
            <person name="Clum A."/>
            <person name="LaButti K.M."/>
            <person name="Lindquist E.A."/>
            <person name="Yee Ngan C."/>
            <person name="Ohm R.A."/>
            <person name="Salamov A.A."/>
            <person name="Grigoriev I.V."/>
            <person name="Spatafora J.W."/>
            <person name="Berbee M.L."/>
        </authorList>
    </citation>
    <scope>NUCLEOTIDE SEQUENCE [LARGE SCALE GENOMIC DNA]</scope>
    <source>
        <strain evidence="2 3">NRRL 28638</strain>
    </source>
</reference>
<organism evidence="2 3">
    <name type="scientific">Conidiobolus coronatus (strain ATCC 28846 / CBS 209.66 / NRRL 28638)</name>
    <name type="common">Delacroixia coronata</name>
    <dbReference type="NCBI Taxonomy" id="796925"/>
    <lineage>
        <taxon>Eukaryota</taxon>
        <taxon>Fungi</taxon>
        <taxon>Fungi incertae sedis</taxon>
        <taxon>Zoopagomycota</taxon>
        <taxon>Entomophthoromycotina</taxon>
        <taxon>Entomophthoromycetes</taxon>
        <taxon>Entomophthorales</taxon>
        <taxon>Ancylistaceae</taxon>
        <taxon>Conidiobolus</taxon>
    </lineage>
</organism>
<dbReference type="PROSITE" id="PS50004">
    <property type="entry name" value="C2"/>
    <property type="match status" value="1"/>
</dbReference>
<dbReference type="InterPro" id="IPR000008">
    <property type="entry name" value="C2_dom"/>
</dbReference>
<dbReference type="Proteomes" id="UP000070444">
    <property type="component" value="Unassembled WGS sequence"/>
</dbReference>
<keyword evidence="3" id="KW-1185">Reference proteome</keyword>